<dbReference type="Proteomes" id="UP000603369">
    <property type="component" value="Unassembled WGS sequence"/>
</dbReference>
<keyword evidence="1" id="KW-0472">Membrane</keyword>
<dbReference type="RefSeq" id="WP_005322928.1">
    <property type="nucleotide sequence ID" value="NZ_CP073092.1"/>
</dbReference>
<keyword evidence="3" id="KW-1185">Reference proteome</keyword>
<proteinExistence type="predicted"/>
<evidence type="ECO:0000256" key="1">
    <source>
        <dbReference type="SAM" id="Phobius"/>
    </source>
</evidence>
<comment type="caution">
    <text evidence="2">The sequence shown here is derived from an EMBL/GenBank/DDBJ whole genome shotgun (WGS) entry which is preliminary data.</text>
</comment>
<keyword evidence="1" id="KW-1133">Transmembrane helix</keyword>
<dbReference type="GeneID" id="88917400"/>
<keyword evidence="1" id="KW-0812">Transmembrane</keyword>
<gene>
    <name evidence="2" type="ORF">JDP02_10785</name>
</gene>
<accession>A0A8I1I3Q7</accession>
<sequence length="156" mass="17064">MAPPQHKPHAAVVPRYTPAVYRRRLHQLTLALYLAALVGVVGMVIGPALNDHAIASHPARALATVKDVGMLRTTVDFQDSEGIYHTPQHGLLYPSGLGEGQQVWVQYAQDDPDLVKVEGREWTLAIIPALSVGVVATLIAAVLWKLISFFTRRAEK</sequence>
<evidence type="ECO:0000313" key="3">
    <source>
        <dbReference type="Proteomes" id="UP000603369"/>
    </source>
</evidence>
<feature type="transmembrane region" description="Helical" evidence="1">
    <location>
        <begin position="30"/>
        <end position="49"/>
    </location>
</feature>
<organism evidence="2 3">
    <name type="scientific">Corynebacterium tuberculostearicum</name>
    <dbReference type="NCBI Taxonomy" id="38304"/>
    <lineage>
        <taxon>Bacteria</taxon>
        <taxon>Bacillati</taxon>
        <taxon>Actinomycetota</taxon>
        <taxon>Actinomycetes</taxon>
        <taxon>Mycobacteriales</taxon>
        <taxon>Corynebacteriaceae</taxon>
        <taxon>Corynebacterium</taxon>
    </lineage>
</organism>
<dbReference type="AlphaFoldDB" id="A0A8I1I3Q7"/>
<feature type="transmembrane region" description="Helical" evidence="1">
    <location>
        <begin position="122"/>
        <end position="147"/>
    </location>
</feature>
<reference evidence="2 3" key="1">
    <citation type="submission" date="2020-12" db="EMBL/GenBank/DDBJ databases">
        <title>Draft genome sequence of the commensal strain Corynebacterium tuberculostearicum MFP09/CIP 102622 isolated from human skin.</title>
        <authorList>
            <person name="Boukerb A.M."/>
            <person name="Janvier X."/>
            <person name="Feuilloley M.G.J."/>
            <person name="Groboillot A."/>
        </authorList>
    </citation>
    <scope>NUCLEOTIDE SEQUENCE [LARGE SCALE GENOMIC DNA]</scope>
    <source>
        <strain evidence="2 3">CIP 102622</strain>
    </source>
</reference>
<evidence type="ECO:0000313" key="2">
    <source>
        <dbReference type="EMBL" id="MBK3428988.1"/>
    </source>
</evidence>
<name>A0A8I1I3Q7_9CORY</name>
<dbReference type="EMBL" id="JAEHFL010000018">
    <property type="protein sequence ID" value="MBK3428988.1"/>
    <property type="molecule type" value="Genomic_DNA"/>
</dbReference>
<protein>
    <submittedName>
        <fullName evidence="2">DUF3592 domain-containing protein</fullName>
    </submittedName>
</protein>